<evidence type="ECO:0000313" key="5">
    <source>
        <dbReference type="EMBL" id="SHM44014.1"/>
    </source>
</evidence>
<protein>
    <submittedName>
        <fullName evidence="5">Histidine triad (HIT) family protein</fullName>
    </submittedName>
</protein>
<dbReference type="GO" id="GO:0009117">
    <property type="term" value="P:nucleotide metabolic process"/>
    <property type="evidence" value="ECO:0007669"/>
    <property type="project" value="TreeGrafter"/>
</dbReference>
<dbReference type="InterPro" id="IPR036265">
    <property type="entry name" value="HIT-like_sf"/>
</dbReference>
<dbReference type="PANTHER" id="PTHR46648:SF1">
    <property type="entry name" value="ADENOSINE 5'-MONOPHOSPHORAMIDASE HNT1"/>
    <property type="match status" value="1"/>
</dbReference>
<dbReference type="Pfam" id="PF01230">
    <property type="entry name" value="HIT"/>
    <property type="match status" value="1"/>
</dbReference>
<dbReference type="OrthoDB" id="9784774at2"/>
<dbReference type="Proteomes" id="UP000184513">
    <property type="component" value="Unassembled WGS sequence"/>
</dbReference>
<dbReference type="SUPFAM" id="SSF54197">
    <property type="entry name" value="HIT-like"/>
    <property type="match status" value="1"/>
</dbReference>
<feature type="domain" description="HIT" evidence="4">
    <location>
        <begin position="4"/>
        <end position="107"/>
    </location>
</feature>
<evidence type="ECO:0000313" key="6">
    <source>
        <dbReference type="Proteomes" id="UP000184513"/>
    </source>
</evidence>
<feature type="short sequence motif" description="Histidine triad motif" evidence="2 3">
    <location>
        <begin position="91"/>
        <end position="95"/>
    </location>
</feature>
<dbReference type="PROSITE" id="PS51084">
    <property type="entry name" value="HIT_2"/>
    <property type="match status" value="1"/>
</dbReference>
<reference evidence="5 6" key="1">
    <citation type="submission" date="2016-11" db="EMBL/GenBank/DDBJ databases">
        <authorList>
            <person name="Jaros S."/>
            <person name="Januszkiewicz K."/>
            <person name="Wedrychowicz H."/>
        </authorList>
    </citation>
    <scope>NUCLEOTIDE SEQUENCE [LARGE SCALE GENOMIC DNA]</scope>
    <source>
        <strain evidence="5 6">CGMCC 1.6102</strain>
    </source>
</reference>
<evidence type="ECO:0000256" key="1">
    <source>
        <dbReference type="PIRSR" id="PIRSR601310-1"/>
    </source>
</evidence>
<gene>
    <name evidence="5" type="ORF">SAMN04488057_101459</name>
</gene>
<dbReference type="PRINTS" id="PR00332">
    <property type="entry name" value="HISTRIAD"/>
</dbReference>
<feature type="active site" description="Tele-AMP-histidine intermediate" evidence="1">
    <location>
        <position position="93"/>
    </location>
</feature>
<keyword evidence="6" id="KW-1185">Reference proteome</keyword>
<organism evidence="5 6">
    <name type="scientific">Cyclobacterium lianum</name>
    <dbReference type="NCBI Taxonomy" id="388280"/>
    <lineage>
        <taxon>Bacteria</taxon>
        <taxon>Pseudomonadati</taxon>
        <taxon>Bacteroidota</taxon>
        <taxon>Cytophagia</taxon>
        <taxon>Cytophagales</taxon>
        <taxon>Cyclobacteriaceae</taxon>
        <taxon>Cyclobacterium</taxon>
    </lineage>
</organism>
<dbReference type="PANTHER" id="PTHR46648">
    <property type="entry name" value="HIT FAMILY PROTEIN 1"/>
    <property type="match status" value="1"/>
</dbReference>
<accession>A0A1M7IT70</accession>
<evidence type="ECO:0000256" key="3">
    <source>
        <dbReference type="PROSITE-ProRule" id="PRU00464"/>
    </source>
</evidence>
<evidence type="ECO:0000259" key="4">
    <source>
        <dbReference type="PROSITE" id="PS51084"/>
    </source>
</evidence>
<dbReference type="InterPro" id="IPR001310">
    <property type="entry name" value="Histidine_triad_HIT"/>
</dbReference>
<dbReference type="InterPro" id="IPR011146">
    <property type="entry name" value="HIT-like"/>
</dbReference>
<dbReference type="STRING" id="388280.SAMN04488057_101459"/>
<evidence type="ECO:0000256" key="2">
    <source>
        <dbReference type="PIRSR" id="PIRSR601310-3"/>
    </source>
</evidence>
<name>A0A1M7IT70_9BACT</name>
<proteinExistence type="predicted"/>
<dbReference type="GO" id="GO:0003824">
    <property type="term" value="F:catalytic activity"/>
    <property type="evidence" value="ECO:0007669"/>
    <property type="project" value="InterPro"/>
</dbReference>
<dbReference type="RefSeq" id="WP_073091191.1">
    <property type="nucleotide sequence ID" value="NZ_FRCY01000001.1"/>
</dbReference>
<dbReference type="EMBL" id="FRCY01000001">
    <property type="protein sequence ID" value="SHM44014.1"/>
    <property type="molecule type" value="Genomic_DNA"/>
</dbReference>
<dbReference type="AlphaFoldDB" id="A0A1M7IT70"/>
<dbReference type="Gene3D" id="3.30.428.10">
    <property type="entry name" value="HIT-like"/>
    <property type="match status" value="1"/>
</dbReference>
<sequence>MSSIFTKIINREIPGYIVAEDEHHIAFLDIMPLVKGHLLVVPKKEVDYIYDLDDTLYSSLHLFAKKVAKAQESVVPCTRIGVAVIGLEVPHVHIHLVPLKTMDDINFSRPKLKVPETEMKELTAKIKAAFDYA</sequence>